<dbReference type="KEGG" id="ral:Rumal_1300"/>
<sequence length="121" mass="13629">MLDFDRVLLYFQQLSGCRAEKTDEAAVLVMSAMKSVEDSIDEERMRYDAVPACEYAAACTAVYDYVCREAGREQNAVTASGSADINRDLSHRIKAAEKLKDQAMARIEWLMPEGGFIFRTM</sequence>
<dbReference type="AlphaFoldDB" id="E6UEP6"/>
<evidence type="ECO:0000313" key="1">
    <source>
        <dbReference type="EMBL" id="ADU21815.1"/>
    </source>
</evidence>
<name>E6UEP6_RUMA7</name>
<accession>E6UEP6</accession>
<dbReference type="Proteomes" id="UP000006919">
    <property type="component" value="Chromosome"/>
</dbReference>
<dbReference type="EMBL" id="CP002403">
    <property type="protein sequence ID" value="ADU21815.1"/>
    <property type="molecule type" value="Genomic_DNA"/>
</dbReference>
<dbReference type="OrthoDB" id="1823158at2"/>
<dbReference type="RefSeq" id="WP_013497985.1">
    <property type="nucleotide sequence ID" value="NC_014833.1"/>
</dbReference>
<dbReference type="STRING" id="697329.Rumal_1300"/>
<evidence type="ECO:0000313" key="2">
    <source>
        <dbReference type="Proteomes" id="UP000006919"/>
    </source>
</evidence>
<evidence type="ECO:0008006" key="3">
    <source>
        <dbReference type="Google" id="ProtNLM"/>
    </source>
</evidence>
<gene>
    <name evidence="1" type="ordered locus">Rumal_1300</name>
</gene>
<reference evidence="1 2" key="1">
    <citation type="journal article" date="2011" name="J. Bacteriol.">
        <title>Complete genome of the cellulolytic ruminal bacterium Ruminococcus albus 7.</title>
        <authorList>
            <person name="Suen G."/>
            <person name="Stevenson D.M."/>
            <person name="Bruce D.C."/>
            <person name="Chertkov O."/>
            <person name="Copeland A."/>
            <person name="Cheng J.F."/>
            <person name="Detter C."/>
            <person name="Detter J.C."/>
            <person name="Goodwin L.A."/>
            <person name="Han C.S."/>
            <person name="Hauser L.J."/>
            <person name="Ivanova N.N."/>
            <person name="Kyrpides N.C."/>
            <person name="Land M.L."/>
            <person name="Lapidus A."/>
            <person name="Lucas S."/>
            <person name="Ovchinnikova G."/>
            <person name="Pitluck S."/>
            <person name="Tapia R."/>
            <person name="Woyke T."/>
            <person name="Boyum J."/>
            <person name="Mead D."/>
            <person name="Weimer P.J."/>
        </authorList>
    </citation>
    <scope>NUCLEOTIDE SEQUENCE [LARGE SCALE GENOMIC DNA]</scope>
    <source>
        <strain evidence="2">ATCC 27210 / DSM 20455 / JCM 14654 / NCDO 2250 / 7</strain>
    </source>
</reference>
<protein>
    <recommendedName>
        <fullName evidence="3">Phage gp6-like head-tail connector protein</fullName>
    </recommendedName>
</protein>
<organism evidence="1 2">
    <name type="scientific">Ruminococcus albus (strain ATCC 27210 / DSM 20455 / JCM 14654 / NCDO 2250 / 7)</name>
    <dbReference type="NCBI Taxonomy" id="697329"/>
    <lineage>
        <taxon>Bacteria</taxon>
        <taxon>Bacillati</taxon>
        <taxon>Bacillota</taxon>
        <taxon>Clostridia</taxon>
        <taxon>Eubacteriales</taxon>
        <taxon>Oscillospiraceae</taxon>
        <taxon>Ruminococcus</taxon>
    </lineage>
</organism>
<dbReference type="eggNOG" id="ENOG50324CW">
    <property type="taxonomic scope" value="Bacteria"/>
</dbReference>
<dbReference type="HOGENOM" id="CLU_2036320_0_0_9"/>
<proteinExistence type="predicted"/>